<name>A0ABY1KNH4_9FLAO</name>
<protein>
    <recommendedName>
        <fullName evidence="3">Lipoprotein</fullName>
    </recommendedName>
</protein>
<accession>A0ABY1KNH4</accession>
<comment type="caution">
    <text evidence="1">The sequence shown here is derived from an EMBL/GenBank/DDBJ whole genome shotgun (WGS) entry which is preliminary data.</text>
</comment>
<keyword evidence="2" id="KW-1185">Reference proteome</keyword>
<dbReference type="EMBL" id="FTOB01000002">
    <property type="protein sequence ID" value="SIS46627.1"/>
    <property type="molecule type" value="Genomic_DNA"/>
</dbReference>
<reference evidence="1 2" key="1">
    <citation type="submission" date="2017-01" db="EMBL/GenBank/DDBJ databases">
        <authorList>
            <person name="Varghese N."/>
            <person name="Submissions S."/>
        </authorList>
    </citation>
    <scope>NUCLEOTIDE SEQUENCE [LARGE SCALE GENOMIC DNA]</scope>
    <source>
        <strain evidence="1 2">DSM 2061</strain>
    </source>
</reference>
<dbReference type="Proteomes" id="UP000185728">
    <property type="component" value="Unassembled WGS sequence"/>
</dbReference>
<sequence length="278" mass="32144">MHGGKQTLVCSRSVHSSTIVVHLKKTTEFKNQMKRIFYVIILVISTISCSEKKTINQNEWSETKRLEYLHNVNDSTTWDWEMFERDKNNGDLGNLGPFRVGTFPVPKYDLLGEGSFKGLGNVGDKFTMKNKTLVMNSFFIKKNEFNKSRLKTRKDEIFFQIIISTDTIDNINYNLSGGIVISRNHPDYLGQGFIKTKNNRIDYVAFQTPENNAYAIINTRIFDLNYGKTILIAPQKDKTLKSLQIKSPELTSDSILDYTKRLINENKIIEFFEQNKKI</sequence>
<proteinExistence type="predicted"/>
<evidence type="ECO:0000313" key="2">
    <source>
        <dbReference type="Proteomes" id="UP000185728"/>
    </source>
</evidence>
<organism evidence="1 2">
    <name type="scientific">Zobellia uliginosa</name>
    <dbReference type="NCBI Taxonomy" id="143224"/>
    <lineage>
        <taxon>Bacteria</taxon>
        <taxon>Pseudomonadati</taxon>
        <taxon>Bacteroidota</taxon>
        <taxon>Flavobacteriia</taxon>
        <taxon>Flavobacteriales</taxon>
        <taxon>Flavobacteriaceae</taxon>
        <taxon>Zobellia</taxon>
    </lineage>
</organism>
<gene>
    <name evidence="1" type="ORF">SAMN05421766_10233</name>
</gene>
<evidence type="ECO:0000313" key="1">
    <source>
        <dbReference type="EMBL" id="SIS46627.1"/>
    </source>
</evidence>
<evidence type="ECO:0008006" key="3">
    <source>
        <dbReference type="Google" id="ProtNLM"/>
    </source>
</evidence>